<organism evidence="1 2">
    <name type="scientific">Dentiscutata erythropus</name>
    <dbReference type="NCBI Taxonomy" id="1348616"/>
    <lineage>
        <taxon>Eukaryota</taxon>
        <taxon>Fungi</taxon>
        <taxon>Fungi incertae sedis</taxon>
        <taxon>Mucoromycota</taxon>
        <taxon>Glomeromycotina</taxon>
        <taxon>Glomeromycetes</taxon>
        <taxon>Diversisporales</taxon>
        <taxon>Gigasporaceae</taxon>
        <taxon>Dentiscutata</taxon>
    </lineage>
</organism>
<accession>A0A9N9IA80</accession>
<gene>
    <name evidence="1" type="ORF">DERYTH_LOCUS14837</name>
</gene>
<dbReference type="OrthoDB" id="2422453at2759"/>
<dbReference type="AlphaFoldDB" id="A0A9N9IA80"/>
<dbReference type="EMBL" id="CAJVPY010011498">
    <property type="protein sequence ID" value="CAG8727510.1"/>
    <property type="molecule type" value="Genomic_DNA"/>
</dbReference>
<name>A0A9N9IA80_9GLOM</name>
<proteinExistence type="predicted"/>
<evidence type="ECO:0000313" key="2">
    <source>
        <dbReference type="Proteomes" id="UP000789405"/>
    </source>
</evidence>
<evidence type="ECO:0000313" key="1">
    <source>
        <dbReference type="EMBL" id="CAG8727510.1"/>
    </source>
</evidence>
<comment type="caution">
    <text evidence="1">The sequence shown here is derived from an EMBL/GenBank/DDBJ whole genome shotgun (WGS) entry which is preliminary data.</text>
</comment>
<dbReference type="Proteomes" id="UP000789405">
    <property type="component" value="Unassembled WGS sequence"/>
</dbReference>
<protein>
    <submittedName>
        <fullName evidence="1">24893_t:CDS:1</fullName>
    </submittedName>
</protein>
<reference evidence="1" key="1">
    <citation type="submission" date="2021-06" db="EMBL/GenBank/DDBJ databases">
        <authorList>
            <person name="Kallberg Y."/>
            <person name="Tangrot J."/>
            <person name="Rosling A."/>
        </authorList>
    </citation>
    <scope>NUCLEOTIDE SEQUENCE</scope>
    <source>
        <strain evidence="1">MA453B</strain>
    </source>
</reference>
<keyword evidence="2" id="KW-1185">Reference proteome</keyword>
<sequence>MQNSGSIKERLEFIHSKIQPIIKKLKNGEELIIRPNHVTLKIRNQEYVKEINSKKKKSHAKRIHENLPLYIENLKRKGVTEILMSHIPIGNNWDKKFAYLCNILKDEKPNNRSNSDFLEIYFQLGKLLDEKGWSDEALNMLNLYFIDSRGKLISRIAEKTYLLFITW</sequence>